<sequence length="189" mass="20449">MKSPALDSPLLKHISEGSYAAESPVTSLPIEPAQNNSVNLRARVAATVRKARAQREVELQKASDRANAERREVQQKAKNALLSLLADDVIDVIVGKHAALGELHIGTIKITRNGVELIRDGGAGAFHTEGERLDIRFDGAILQAGQQLKSLEFQNRVLELQAQGIKIDSVYDTSSQGILITFDYGGALN</sequence>
<reference evidence="3" key="1">
    <citation type="submission" date="2012-02" db="EMBL/GenBank/DDBJ databases">
        <title>Improved High-Quality Draft Sequence of Rhizobium leguminosarum bv. trifolii WSM2297.</title>
        <authorList>
            <consortium name="US DOE Joint Genome Institute"/>
            <person name="Lucas S."/>
            <person name="Han J."/>
            <person name="Lapidus A."/>
            <person name="Cheng J.-F."/>
            <person name="Goodwin L."/>
            <person name="Pitluck S."/>
            <person name="Peters L."/>
            <person name="Ovchinnikova G."/>
            <person name="Zhang X."/>
            <person name="Detter J.C."/>
            <person name="Han C."/>
            <person name="Tapia R."/>
            <person name="Land M."/>
            <person name="Hauser L."/>
            <person name="Kyrpides N."/>
            <person name="Ivanova N."/>
            <person name="Pagani I."/>
            <person name="Brau L."/>
            <person name="Yates R."/>
            <person name="O'Hara G."/>
            <person name="Rui T."/>
            <person name="Howieson J."/>
            <person name="Reeve W."/>
            <person name="Woyke T."/>
        </authorList>
    </citation>
    <scope>NUCLEOTIDE SEQUENCE [LARGE SCALE GENOMIC DNA]</scope>
    <source>
        <strain evidence="3">WSM2297</strain>
    </source>
</reference>
<evidence type="ECO:0000313" key="2">
    <source>
        <dbReference type="EMBL" id="EJC83308.1"/>
    </source>
</evidence>
<dbReference type="EMBL" id="JH719393">
    <property type="protein sequence ID" value="EJC83308.1"/>
    <property type="molecule type" value="Genomic_DNA"/>
</dbReference>
<protein>
    <submittedName>
        <fullName evidence="3">Uncharacterized protein</fullName>
    </submittedName>
</protein>
<organism evidence="3">
    <name type="scientific">Rhizobium leguminosarum bv. trifolii WSM2297</name>
    <dbReference type="NCBI Taxonomy" id="754762"/>
    <lineage>
        <taxon>Bacteria</taxon>
        <taxon>Pseudomonadati</taxon>
        <taxon>Pseudomonadota</taxon>
        <taxon>Alphaproteobacteria</taxon>
        <taxon>Hyphomicrobiales</taxon>
        <taxon>Rhizobiaceae</taxon>
        <taxon>Rhizobium/Agrobacterium group</taxon>
        <taxon>Rhizobium</taxon>
    </lineage>
</organism>
<accession>J0WI04</accession>
<proteinExistence type="predicted"/>
<dbReference type="HOGENOM" id="CLU_1433423_0_0_5"/>
<dbReference type="EMBL" id="JH719393">
    <property type="protein sequence ID" value="EJC85098.1"/>
    <property type="molecule type" value="Genomic_DNA"/>
</dbReference>
<keyword evidence="1" id="KW-0175">Coiled coil</keyword>
<dbReference type="AlphaFoldDB" id="J0WI04"/>
<dbReference type="OrthoDB" id="8410599at2"/>
<gene>
    <name evidence="2" type="ORF">Rleg4DRAFT_5060</name>
    <name evidence="3" type="ORF">Rleg4DRAFT_6961</name>
</gene>
<dbReference type="RefSeq" id="WP_003575478.1">
    <property type="nucleotide sequence ID" value="NZ_JH719393.1"/>
</dbReference>
<feature type="coiled-coil region" evidence="1">
    <location>
        <begin position="52"/>
        <end position="79"/>
    </location>
</feature>
<name>J0WI04_RHILT</name>
<dbReference type="Proteomes" id="UP000005732">
    <property type="component" value="Unassembled WGS sequence"/>
</dbReference>
<evidence type="ECO:0000256" key="1">
    <source>
        <dbReference type="SAM" id="Coils"/>
    </source>
</evidence>
<evidence type="ECO:0000313" key="3">
    <source>
        <dbReference type="EMBL" id="EJC85098.1"/>
    </source>
</evidence>